<name>A0A9D2N0D3_9FIRM</name>
<gene>
    <name evidence="2" type="ORF">H9704_08825</name>
</gene>
<organism evidence="2 3">
    <name type="scientific">Candidatus Enterocloster excrementipullorum</name>
    <dbReference type="NCBI Taxonomy" id="2838559"/>
    <lineage>
        <taxon>Bacteria</taxon>
        <taxon>Bacillati</taxon>
        <taxon>Bacillota</taxon>
        <taxon>Clostridia</taxon>
        <taxon>Lachnospirales</taxon>
        <taxon>Lachnospiraceae</taxon>
        <taxon>Enterocloster</taxon>
    </lineage>
</organism>
<dbReference type="AlphaFoldDB" id="A0A9D2N0D3"/>
<dbReference type="SUPFAM" id="SSF53850">
    <property type="entry name" value="Periplasmic binding protein-like II"/>
    <property type="match status" value="1"/>
</dbReference>
<dbReference type="CDD" id="cd05466">
    <property type="entry name" value="PBP2_LTTR_substrate"/>
    <property type="match status" value="1"/>
</dbReference>
<dbReference type="GO" id="GO:0006355">
    <property type="term" value="P:regulation of DNA-templated transcription"/>
    <property type="evidence" value="ECO:0007669"/>
    <property type="project" value="TreeGrafter"/>
</dbReference>
<reference evidence="2" key="1">
    <citation type="journal article" date="2021" name="PeerJ">
        <title>Extensive microbial diversity within the chicken gut microbiome revealed by metagenomics and culture.</title>
        <authorList>
            <person name="Gilroy R."/>
            <person name="Ravi A."/>
            <person name="Getino M."/>
            <person name="Pursley I."/>
            <person name="Horton D.L."/>
            <person name="Alikhan N.F."/>
            <person name="Baker D."/>
            <person name="Gharbi K."/>
            <person name="Hall N."/>
            <person name="Watson M."/>
            <person name="Adriaenssens E.M."/>
            <person name="Foster-Nyarko E."/>
            <person name="Jarju S."/>
            <person name="Secka A."/>
            <person name="Antonio M."/>
            <person name="Oren A."/>
            <person name="Chaudhuri R.R."/>
            <person name="La Ragione R."/>
            <person name="Hildebrand F."/>
            <person name="Pallen M.J."/>
        </authorList>
    </citation>
    <scope>NUCLEOTIDE SEQUENCE</scope>
    <source>
        <strain evidence="2">CHK180-15479</strain>
    </source>
</reference>
<dbReference type="Proteomes" id="UP000823910">
    <property type="component" value="Unassembled WGS sequence"/>
</dbReference>
<sequence>MITSITSRFKEAFPEVTFELFQANADNLKKMLESEAIDFALMSVGSREELTENYELLQEEELFFAVPASHPYCRQNPGAELSEEELIRSFSCTHLLLSKKGTANRTLADKIFSRYPHGLSSVSEVNGMTMTRELVAQGVGAAFIPTSCRQEEARIHYYALRPRLVRYNVLVHRKNLVLNQPEQFFHSCVVNYYS</sequence>
<dbReference type="InterPro" id="IPR050950">
    <property type="entry name" value="HTH-type_LysR_regulators"/>
</dbReference>
<dbReference type="EMBL" id="DWWT01000040">
    <property type="protein sequence ID" value="HJC06240.1"/>
    <property type="molecule type" value="Genomic_DNA"/>
</dbReference>
<dbReference type="Pfam" id="PF03466">
    <property type="entry name" value="LysR_substrate"/>
    <property type="match status" value="1"/>
</dbReference>
<feature type="domain" description="LysR substrate-binding" evidence="1">
    <location>
        <begin position="5"/>
        <end position="185"/>
    </location>
</feature>
<protein>
    <submittedName>
        <fullName evidence="2">LysR family transcriptional regulator substrate-binding protein</fullName>
    </submittedName>
</protein>
<dbReference type="InterPro" id="IPR005119">
    <property type="entry name" value="LysR_subst-bd"/>
</dbReference>
<reference evidence="2" key="2">
    <citation type="submission" date="2021-04" db="EMBL/GenBank/DDBJ databases">
        <authorList>
            <person name="Gilroy R."/>
        </authorList>
    </citation>
    <scope>NUCLEOTIDE SEQUENCE</scope>
    <source>
        <strain evidence="2">CHK180-15479</strain>
    </source>
</reference>
<dbReference type="Gene3D" id="3.40.190.290">
    <property type="match status" value="1"/>
</dbReference>
<dbReference type="PANTHER" id="PTHR30419">
    <property type="entry name" value="HTH-TYPE TRANSCRIPTIONAL REGULATOR YBHD"/>
    <property type="match status" value="1"/>
</dbReference>
<proteinExistence type="predicted"/>
<evidence type="ECO:0000259" key="1">
    <source>
        <dbReference type="Pfam" id="PF03466"/>
    </source>
</evidence>
<evidence type="ECO:0000313" key="2">
    <source>
        <dbReference type="EMBL" id="HJC06240.1"/>
    </source>
</evidence>
<comment type="caution">
    <text evidence="2">The sequence shown here is derived from an EMBL/GenBank/DDBJ whole genome shotgun (WGS) entry which is preliminary data.</text>
</comment>
<dbReference type="GO" id="GO:0005829">
    <property type="term" value="C:cytosol"/>
    <property type="evidence" value="ECO:0007669"/>
    <property type="project" value="TreeGrafter"/>
</dbReference>
<evidence type="ECO:0000313" key="3">
    <source>
        <dbReference type="Proteomes" id="UP000823910"/>
    </source>
</evidence>
<dbReference type="PANTHER" id="PTHR30419:SF8">
    <property type="entry name" value="NITROGEN ASSIMILATION TRANSCRIPTIONAL ACTIVATOR-RELATED"/>
    <property type="match status" value="1"/>
</dbReference>
<accession>A0A9D2N0D3</accession>